<evidence type="ECO:0000256" key="1">
    <source>
        <dbReference type="SAM" id="MobiDB-lite"/>
    </source>
</evidence>
<evidence type="ECO:0000313" key="4">
    <source>
        <dbReference type="RefSeq" id="XP_029340202.1"/>
    </source>
</evidence>
<proteinExistence type="predicted"/>
<organism evidence="3 4">
    <name type="scientific">Mus caroli</name>
    <name type="common">Ryukyu mouse</name>
    <name type="synonym">Ricefield mouse</name>
    <dbReference type="NCBI Taxonomy" id="10089"/>
    <lineage>
        <taxon>Eukaryota</taxon>
        <taxon>Metazoa</taxon>
        <taxon>Chordata</taxon>
        <taxon>Craniata</taxon>
        <taxon>Vertebrata</taxon>
        <taxon>Euteleostomi</taxon>
        <taxon>Mammalia</taxon>
        <taxon>Eutheria</taxon>
        <taxon>Euarchontoglires</taxon>
        <taxon>Glires</taxon>
        <taxon>Rodentia</taxon>
        <taxon>Myomorpha</taxon>
        <taxon>Muroidea</taxon>
        <taxon>Muridae</taxon>
        <taxon>Murinae</taxon>
        <taxon>Mus</taxon>
        <taxon>Mus</taxon>
    </lineage>
</organism>
<keyword evidence="2" id="KW-0472">Membrane</keyword>
<dbReference type="PANTHER" id="PTHR36475:SF1">
    <property type="entry name" value="LEUCINE-RICH SINGLE-PASS MEMBRANE PROTEIN 1"/>
    <property type="match status" value="1"/>
</dbReference>
<gene>
    <name evidence="4" type="primary">Lsmem1</name>
</gene>
<dbReference type="Proteomes" id="UP000515126">
    <property type="component" value="Chromosome 12"/>
</dbReference>
<protein>
    <submittedName>
        <fullName evidence="4">Leucine-rich single-pass membrane protein 1 isoform X1</fullName>
    </submittedName>
</protein>
<keyword evidence="3" id="KW-1185">Reference proteome</keyword>
<name>A0A6P7RHL8_MUSCR</name>
<accession>A0A6P7RHL8</accession>
<dbReference type="PANTHER" id="PTHR36475">
    <property type="entry name" value="LEUCINE-RICH SINGLE-PASS MEMBRANE PROTEIN 1"/>
    <property type="match status" value="1"/>
</dbReference>
<feature type="compositionally biased region" description="Polar residues" evidence="1">
    <location>
        <begin position="31"/>
        <end position="49"/>
    </location>
</feature>
<evidence type="ECO:0000313" key="3">
    <source>
        <dbReference type="Proteomes" id="UP000515126"/>
    </source>
</evidence>
<dbReference type="Pfam" id="PF15145">
    <property type="entry name" value="DUF4577"/>
    <property type="match status" value="1"/>
</dbReference>
<reference evidence="4" key="1">
    <citation type="submission" date="2025-08" db="UniProtKB">
        <authorList>
            <consortium name="RefSeq"/>
        </authorList>
    </citation>
    <scope>IDENTIFICATION</scope>
</reference>
<sequence length="169" mass="18854">MMKDSAVSSDQEHRKMKLLTCLSSRIRKESAQWSSAGRPSTMTHSSQDAGSHGIQEEGRLYVVDSINDLNKLNLCPTESQHLFSLEDKFPNAGTTPGNGRRGLFFVGLLLVLTVSLALVFFAIFLIIQTGNQMEDVSRRLTAEGKDIDDLKKINNMIVKRLNQLDSEQN</sequence>
<keyword evidence="2" id="KW-1133">Transmembrane helix</keyword>
<dbReference type="GeneID" id="110307462"/>
<dbReference type="CTD" id="286006"/>
<dbReference type="InterPro" id="IPR028099">
    <property type="entry name" value="DUF4577"/>
</dbReference>
<keyword evidence="2" id="KW-0812">Transmembrane</keyword>
<evidence type="ECO:0000256" key="2">
    <source>
        <dbReference type="SAM" id="Phobius"/>
    </source>
</evidence>
<dbReference type="AlphaFoldDB" id="A0A6P7RHL8"/>
<feature type="region of interest" description="Disordered" evidence="1">
    <location>
        <begin position="30"/>
        <end position="51"/>
    </location>
</feature>
<feature type="transmembrane region" description="Helical" evidence="2">
    <location>
        <begin position="103"/>
        <end position="127"/>
    </location>
</feature>
<dbReference type="RefSeq" id="XP_029340202.1">
    <property type="nucleotide sequence ID" value="XM_029484342.1"/>
</dbReference>